<accession>W6M7Z3</accession>
<evidence type="ECO:0000256" key="1">
    <source>
        <dbReference type="ARBA" id="ARBA00003065"/>
    </source>
</evidence>
<dbReference type="Gene3D" id="1.20.1440.120">
    <property type="entry name" value="Recombination protein O, C-terminal domain"/>
    <property type="match status" value="1"/>
</dbReference>
<feature type="domain" description="DNA replication/recombination mediator RecO N-terminal" evidence="9">
    <location>
        <begin position="12"/>
        <end position="80"/>
    </location>
</feature>
<evidence type="ECO:0000256" key="6">
    <source>
        <dbReference type="ARBA" id="ARBA00023204"/>
    </source>
</evidence>
<dbReference type="STRING" id="1400863.BN873_210076"/>
<dbReference type="InterPro" id="IPR022572">
    <property type="entry name" value="DNA_rep/recomb_RecO_N"/>
</dbReference>
<keyword evidence="6 8" id="KW-0234">DNA repair</keyword>
<evidence type="ECO:0000313" key="10">
    <source>
        <dbReference type="EMBL" id="CDI01855.1"/>
    </source>
</evidence>
<keyword evidence="4 8" id="KW-0227">DNA damage</keyword>
<dbReference type="NCBIfam" id="TIGR00613">
    <property type="entry name" value="reco"/>
    <property type="match status" value="1"/>
</dbReference>
<dbReference type="OrthoDB" id="9804792at2"/>
<dbReference type="Gene3D" id="2.40.50.140">
    <property type="entry name" value="Nucleic acid-binding proteins"/>
    <property type="match status" value="1"/>
</dbReference>
<dbReference type="HAMAP" id="MF_00201">
    <property type="entry name" value="RecO"/>
    <property type="match status" value="1"/>
</dbReference>
<dbReference type="EMBL" id="CBTJ020000027">
    <property type="protein sequence ID" value="CDI01855.1"/>
    <property type="molecule type" value="Genomic_DNA"/>
</dbReference>
<protein>
    <recommendedName>
        <fullName evidence="3 8">DNA repair protein RecO</fullName>
    </recommendedName>
    <alternativeName>
        <fullName evidence="7 8">Recombination protein O</fullName>
    </alternativeName>
</protein>
<dbReference type="PANTHER" id="PTHR33991:SF1">
    <property type="entry name" value="DNA REPAIR PROTEIN RECO"/>
    <property type="match status" value="1"/>
</dbReference>
<dbReference type="PANTHER" id="PTHR33991">
    <property type="entry name" value="DNA REPAIR PROTEIN RECO"/>
    <property type="match status" value="1"/>
</dbReference>
<comment type="caution">
    <text evidence="10">The sequence shown here is derived from an EMBL/GenBank/DDBJ whole genome shotgun (WGS) entry which is preliminary data.</text>
</comment>
<sequence>MTPVARTRIALQPAFVLHRRPYLNTSLLLEAFGRESGRVGLVARGALNSRSRLKGLLQPFVPLLLSWAGAGELATLTAAEENGPAVALAPARVLAGLYANELLVRLLPRQDPLPELFAAYGALLAELVAAPEPEPALRRFEKRLLAELGYGLTLDREAGSGAPIVAEGHYRYVLDQGPLPVSQTQMGVSISGRSLLALRDETLSDPSVLKDIKRLTRAALTEHLRGRALKTRDLYRLKRES</sequence>
<evidence type="ECO:0000256" key="5">
    <source>
        <dbReference type="ARBA" id="ARBA00023172"/>
    </source>
</evidence>
<proteinExistence type="inferred from homology"/>
<dbReference type="GO" id="GO:0006302">
    <property type="term" value="P:double-strand break repair"/>
    <property type="evidence" value="ECO:0007669"/>
    <property type="project" value="TreeGrafter"/>
</dbReference>
<dbReference type="InterPro" id="IPR003717">
    <property type="entry name" value="RecO"/>
</dbReference>
<dbReference type="Pfam" id="PF02565">
    <property type="entry name" value="RecO_C"/>
    <property type="match status" value="1"/>
</dbReference>
<evidence type="ECO:0000313" key="11">
    <source>
        <dbReference type="Proteomes" id="UP000035760"/>
    </source>
</evidence>
<comment type="similarity">
    <text evidence="2 8">Belongs to the RecO family.</text>
</comment>
<dbReference type="Pfam" id="PF11967">
    <property type="entry name" value="RecO_N"/>
    <property type="match status" value="1"/>
</dbReference>
<keyword evidence="11" id="KW-1185">Reference proteome</keyword>
<evidence type="ECO:0000256" key="4">
    <source>
        <dbReference type="ARBA" id="ARBA00022763"/>
    </source>
</evidence>
<evidence type="ECO:0000259" key="9">
    <source>
        <dbReference type="Pfam" id="PF11967"/>
    </source>
</evidence>
<dbReference type="GO" id="GO:0006310">
    <property type="term" value="P:DNA recombination"/>
    <property type="evidence" value="ECO:0007669"/>
    <property type="project" value="UniProtKB-UniRule"/>
</dbReference>
<dbReference type="InterPro" id="IPR012340">
    <property type="entry name" value="NA-bd_OB-fold"/>
</dbReference>
<dbReference type="AlphaFoldDB" id="W6M7Z3"/>
<evidence type="ECO:0000256" key="3">
    <source>
        <dbReference type="ARBA" id="ARBA00021310"/>
    </source>
</evidence>
<dbReference type="InterPro" id="IPR037278">
    <property type="entry name" value="ARFGAP/RecO"/>
</dbReference>
<reference evidence="10" key="1">
    <citation type="submission" date="2013-07" db="EMBL/GenBank/DDBJ databases">
        <authorList>
            <person name="McIlroy S."/>
        </authorList>
    </citation>
    <scope>NUCLEOTIDE SEQUENCE [LARGE SCALE GENOMIC DNA]</scope>
    <source>
        <strain evidence="10">Run_A_D11</strain>
    </source>
</reference>
<evidence type="ECO:0000256" key="8">
    <source>
        <dbReference type="HAMAP-Rule" id="MF_00201"/>
    </source>
</evidence>
<comment type="function">
    <text evidence="1 8">Involved in DNA repair and RecF pathway recombination.</text>
</comment>
<dbReference type="RefSeq" id="WP_071244011.1">
    <property type="nucleotide sequence ID" value="NZ_CBTJ020000027.1"/>
</dbReference>
<dbReference type="InterPro" id="IPR042242">
    <property type="entry name" value="RecO_C"/>
</dbReference>
<reference evidence="10" key="2">
    <citation type="submission" date="2014-03" db="EMBL/GenBank/DDBJ databases">
        <title>Candidatus Competibacter-lineage genomes retrieved from metagenomes reveal functional metabolic diversity.</title>
        <authorList>
            <person name="McIlroy S.J."/>
            <person name="Albertsen M."/>
            <person name="Andresen E.K."/>
            <person name="Saunders A.M."/>
            <person name="Kristiansen R."/>
            <person name="Stokholm-Bjerregaard M."/>
            <person name="Nielsen K.L."/>
            <person name="Nielsen P.H."/>
        </authorList>
    </citation>
    <scope>NUCLEOTIDE SEQUENCE</scope>
    <source>
        <strain evidence="10">Run_A_D11</strain>
    </source>
</reference>
<dbReference type="GO" id="GO:0043590">
    <property type="term" value="C:bacterial nucleoid"/>
    <property type="evidence" value="ECO:0007669"/>
    <property type="project" value="TreeGrafter"/>
</dbReference>
<dbReference type="SUPFAM" id="SSF57863">
    <property type="entry name" value="ArfGap/RecO-like zinc finger"/>
    <property type="match status" value="1"/>
</dbReference>
<organism evidence="10 11">
    <name type="scientific">Candidatus Competibacter denitrificans Run_A_D11</name>
    <dbReference type="NCBI Taxonomy" id="1400863"/>
    <lineage>
        <taxon>Bacteria</taxon>
        <taxon>Pseudomonadati</taxon>
        <taxon>Pseudomonadota</taxon>
        <taxon>Gammaproteobacteria</taxon>
        <taxon>Candidatus Competibacteraceae</taxon>
        <taxon>Candidatus Competibacter</taxon>
    </lineage>
</organism>
<evidence type="ECO:0000256" key="7">
    <source>
        <dbReference type="ARBA" id="ARBA00033409"/>
    </source>
</evidence>
<name>W6M7Z3_9GAMM</name>
<dbReference type="SUPFAM" id="SSF50249">
    <property type="entry name" value="Nucleic acid-binding proteins"/>
    <property type="match status" value="1"/>
</dbReference>
<dbReference type="Proteomes" id="UP000035760">
    <property type="component" value="Unassembled WGS sequence"/>
</dbReference>
<keyword evidence="5 8" id="KW-0233">DNA recombination</keyword>
<evidence type="ECO:0000256" key="2">
    <source>
        <dbReference type="ARBA" id="ARBA00007452"/>
    </source>
</evidence>
<gene>
    <name evidence="8 10" type="primary">recO</name>
    <name evidence="10" type="ORF">BN873_210076</name>
</gene>